<dbReference type="SMART" id="SM00471">
    <property type="entry name" value="HDc"/>
    <property type="match status" value="1"/>
</dbReference>
<dbReference type="InterPro" id="IPR003607">
    <property type="entry name" value="HD/PDEase_dom"/>
</dbReference>
<dbReference type="SUPFAM" id="SSF109604">
    <property type="entry name" value="HD-domain/PDEase-like"/>
    <property type="match status" value="1"/>
</dbReference>
<sequence>MQNQFYRAFDQERLSGQSTAGDYRSPFQIDRDRVLHTPAFRSLQSKTQVFWSGEYDFYRTRLTHSLEVAQIGRGLCDWLQKTSDLLHDEFFIDADLVEAVCLSHDLGHPPFGHAGERSLNHFMCDFGGFEGNAQTLRLLTERIFSEKRAGMDPSRAFLDGVLKYKSLWSELSAEGSRPEHHFLYDAQHGYLDFVLGGRDFPIELSPGRERNGFRSIECEIMDWADDTAYSLNDLADATRAGFLTIEKLEAWAEKNGHDTG</sequence>
<evidence type="ECO:0000259" key="2">
    <source>
        <dbReference type="PROSITE" id="PS51831"/>
    </source>
</evidence>
<dbReference type="NCBIfam" id="TIGR01353">
    <property type="entry name" value="dGTP_triPase"/>
    <property type="match status" value="1"/>
</dbReference>
<comment type="caution">
    <text evidence="3">The sequence shown here is derived from an EMBL/GenBank/DDBJ whole genome shotgun (WGS) entry which is preliminary data.</text>
</comment>
<keyword evidence="4" id="KW-1185">Reference proteome</keyword>
<evidence type="ECO:0000313" key="3">
    <source>
        <dbReference type="EMBL" id="MBK1832441.1"/>
    </source>
</evidence>
<dbReference type="PANTHER" id="PTHR11373">
    <property type="entry name" value="DEOXYNUCLEOSIDE TRIPHOSPHATE TRIPHOSPHOHYDROLASE"/>
    <property type="match status" value="1"/>
</dbReference>
<dbReference type="PANTHER" id="PTHR11373:SF32">
    <property type="entry name" value="DEOXYGUANOSINETRIPHOSPHATE TRIPHOSPHOHYDROLASE"/>
    <property type="match status" value="1"/>
</dbReference>
<gene>
    <name evidence="3" type="primary">dgt</name>
    <name evidence="3" type="ORF">JIN78_00090</name>
</gene>
<proteinExistence type="predicted"/>
<reference evidence="3" key="1">
    <citation type="submission" date="2021-01" db="EMBL/GenBank/DDBJ databases">
        <title>Modified the classification status of verrucomicrobia.</title>
        <authorList>
            <person name="Feng X."/>
        </authorList>
    </citation>
    <scope>NUCLEOTIDE SEQUENCE</scope>
    <source>
        <strain evidence="3">KCTC 12986</strain>
    </source>
</reference>
<dbReference type="RefSeq" id="WP_200389878.1">
    <property type="nucleotide sequence ID" value="NZ_JAENIO010000001.1"/>
</dbReference>
<evidence type="ECO:0000313" key="4">
    <source>
        <dbReference type="Proteomes" id="UP000604083"/>
    </source>
</evidence>
<keyword evidence="1" id="KW-0378">Hydrolase</keyword>
<dbReference type="AlphaFoldDB" id="A0A934VKU2"/>
<accession>A0A934VKU2</accession>
<dbReference type="EMBL" id="JAENIO010000001">
    <property type="protein sequence ID" value="MBK1832441.1"/>
    <property type="molecule type" value="Genomic_DNA"/>
</dbReference>
<organism evidence="3 4">
    <name type="scientific">Roseibacillus ishigakijimensis</name>
    <dbReference type="NCBI Taxonomy" id="454146"/>
    <lineage>
        <taxon>Bacteria</taxon>
        <taxon>Pseudomonadati</taxon>
        <taxon>Verrucomicrobiota</taxon>
        <taxon>Verrucomicrobiia</taxon>
        <taxon>Verrucomicrobiales</taxon>
        <taxon>Verrucomicrobiaceae</taxon>
        <taxon>Roseibacillus</taxon>
    </lineage>
</organism>
<dbReference type="InterPro" id="IPR006261">
    <property type="entry name" value="dGTPase"/>
</dbReference>
<name>A0A934VKU2_9BACT</name>
<dbReference type="Proteomes" id="UP000604083">
    <property type="component" value="Unassembled WGS sequence"/>
</dbReference>
<feature type="domain" description="HD" evidence="2">
    <location>
        <begin position="61"/>
        <end position="230"/>
    </location>
</feature>
<dbReference type="GO" id="GO:0006203">
    <property type="term" value="P:dGTP catabolic process"/>
    <property type="evidence" value="ECO:0007669"/>
    <property type="project" value="TreeGrafter"/>
</dbReference>
<dbReference type="Pfam" id="PF01966">
    <property type="entry name" value="HD"/>
    <property type="match status" value="1"/>
</dbReference>
<dbReference type="InterPro" id="IPR050135">
    <property type="entry name" value="dGTPase-like"/>
</dbReference>
<evidence type="ECO:0000256" key="1">
    <source>
        <dbReference type="ARBA" id="ARBA00022801"/>
    </source>
</evidence>
<dbReference type="Gene3D" id="1.10.3210.10">
    <property type="entry name" value="Hypothetical protein af1432"/>
    <property type="match status" value="1"/>
</dbReference>
<dbReference type="InterPro" id="IPR006674">
    <property type="entry name" value="HD_domain"/>
</dbReference>
<dbReference type="CDD" id="cd00077">
    <property type="entry name" value="HDc"/>
    <property type="match status" value="1"/>
</dbReference>
<protein>
    <submittedName>
        <fullName evidence="3">DNTP triphosphohydrolase</fullName>
    </submittedName>
</protein>
<dbReference type="GO" id="GO:0008832">
    <property type="term" value="F:dGTPase activity"/>
    <property type="evidence" value="ECO:0007669"/>
    <property type="project" value="TreeGrafter"/>
</dbReference>
<dbReference type="PROSITE" id="PS51831">
    <property type="entry name" value="HD"/>
    <property type="match status" value="1"/>
</dbReference>